<organism evidence="1 2">
    <name type="scientific">Meloidogyne floridensis</name>
    <dbReference type="NCBI Taxonomy" id="298350"/>
    <lineage>
        <taxon>Eukaryota</taxon>
        <taxon>Metazoa</taxon>
        <taxon>Ecdysozoa</taxon>
        <taxon>Nematoda</taxon>
        <taxon>Chromadorea</taxon>
        <taxon>Rhabditida</taxon>
        <taxon>Tylenchina</taxon>
        <taxon>Tylenchomorpha</taxon>
        <taxon>Tylenchoidea</taxon>
        <taxon>Meloidogynidae</taxon>
        <taxon>Meloidogyninae</taxon>
        <taxon>Meloidogyne</taxon>
    </lineage>
</organism>
<proteinExistence type="predicted"/>
<evidence type="ECO:0000313" key="1">
    <source>
        <dbReference type="Proteomes" id="UP000887560"/>
    </source>
</evidence>
<sequence length="247" mass="27558">MMDSYYSSGSNAAAPDSLFDAGYNSSHPLCIGRSLRPIKIESVSSALLAQHVGSNNGNYFQINPNGSYGALTGAISALFVAYHSGKFRYINTHRLLVKRHYVQCIFKKPSQKIGVESVIIGLKSGGLNSIDDGRKDYVLNDSMQKCGINYLSTMHGFASSVVSDLFHSITTKSYDCSVCSQKMKMDIRINVEPTDAHQSIKFMLDRHFNKTMEKCANCSTINEQSNYLWVLPDIVIIKPHREPHYKK</sequence>
<evidence type="ECO:0000313" key="2">
    <source>
        <dbReference type="WBParaSite" id="scf7180000422992.g9976"/>
    </source>
</evidence>
<accession>A0A915P699</accession>
<dbReference type="AlphaFoldDB" id="A0A915P699"/>
<dbReference type="WBParaSite" id="scf7180000422992.g9976">
    <property type="protein sequence ID" value="scf7180000422992.g9976"/>
    <property type="gene ID" value="scf7180000422992.g9976"/>
</dbReference>
<dbReference type="Proteomes" id="UP000887560">
    <property type="component" value="Unplaced"/>
</dbReference>
<name>A0A915P699_9BILA</name>
<protein>
    <submittedName>
        <fullName evidence="2">USP domain-containing protein</fullName>
    </submittedName>
</protein>
<reference evidence="2" key="1">
    <citation type="submission" date="2022-11" db="UniProtKB">
        <authorList>
            <consortium name="WormBaseParasite"/>
        </authorList>
    </citation>
    <scope>IDENTIFICATION</scope>
</reference>
<keyword evidence="1" id="KW-1185">Reference proteome</keyword>